<dbReference type="InterPro" id="IPR002401">
    <property type="entry name" value="Cyt_P450_E_grp-I"/>
</dbReference>
<evidence type="ECO:0000256" key="4">
    <source>
        <dbReference type="ARBA" id="ARBA00023004"/>
    </source>
</evidence>
<dbReference type="PANTHER" id="PTHR46300:SF8">
    <property type="entry name" value="CYTOCHROME P450 2E1"/>
    <property type="match status" value="1"/>
</dbReference>
<dbReference type="STRING" id="357750.A0A2S6C4J5"/>
<protein>
    <recommendedName>
        <fullName evidence="10">Cytochrome P450</fullName>
    </recommendedName>
</protein>
<name>A0A2S6C4J5_9PEZI</name>
<organism evidence="8 9">
    <name type="scientific">Cercospora berteroae</name>
    <dbReference type="NCBI Taxonomy" id="357750"/>
    <lineage>
        <taxon>Eukaryota</taxon>
        <taxon>Fungi</taxon>
        <taxon>Dikarya</taxon>
        <taxon>Ascomycota</taxon>
        <taxon>Pezizomycotina</taxon>
        <taxon>Dothideomycetes</taxon>
        <taxon>Dothideomycetidae</taxon>
        <taxon>Mycosphaerellales</taxon>
        <taxon>Mycosphaerellaceae</taxon>
        <taxon>Cercospora</taxon>
    </lineage>
</organism>
<dbReference type="CDD" id="cd11065">
    <property type="entry name" value="CYP64-like"/>
    <property type="match status" value="1"/>
</dbReference>
<evidence type="ECO:0000256" key="1">
    <source>
        <dbReference type="ARBA" id="ARBA00010617"/>
    </source>
</evidence>
<dbReference type="InterPro" id="IPR001128">
    <property type="entry name" value="Cyt_P450"/>
</dbReference>
<comment type="cofactor">
    <cofactor evidence="5">
        <name>heme</name>
        <dbReference type="ChEBI" id="CHEBI:30413"/>
    </cofactor>
</comment>
<evidence type="ECO:0000256" key="5">
    <source>
        <dbReference type="PIRSR" id="PIRSR602401-1"/>
    </source>
</evidence>
<comment type="caution">
    <text evidence="8">The sequence shown here is derived from an EMBL/GenBank/DDBJ whole genome shotgun (WGS) entry which is preliminary data.</text>
</comment>
<gene>
    <name evidence="8" type="ORF">CBER1_07677</name>
</gene>
<proteinExistence type="inferred from homology"/>
<keyword evidence="3 6" id="KW-0560">Oxidoreductase</keyword>
<dbReference type="PANTHER" id="PTHR46300">
    <property type="entry name" value="P450, PUTATIVE (EUROFUNG)-RELATED-RELATED"/>
    <property type="match status" value="1"/>
</dbReference>
<dbReference type="Pfam" id="PF00067">
    <property type="entry name" value="p450"/>
    <property type="match status" value="1"/>
</dbReference>
<evidence type="ECO:0000256" key="3">
    <source>
        <dbReference type="ARBA" id="ARBA00023002"/>
    </source>
</evidence>
<reference evidence="9" key="1">
    <citation type="journal article" date="2017" name="bioRxiv">
        <title>Conservation of a gene cluster reveals novel cercosporin biosynthetic mechanisms and extends production to the genus Colletotrichum.</title>
        <authorList>
            <person name="de Jonge R."/>
            <person name="Ebert M.K."/>
            <person name="Huitt-Roehl C.R."/>
            <person name="Pal P."/>
            <person name="Suttle J.C."/>
            <person name="Spanner R.E."/>
            <person name="Neubauer J.D."/>
            <person name="Jurick W.M.II."/>
            <person name="Stott K.A."/>
            <person name="Secor G.A."/>
            <person name="Thomma B.P.H.J."/>
            <person name="Van de Peer Y."/>
            <person name="Townsend C.A."/>
            <person name="Bolton M.D."/>
        </authorList>
    </citation>
    <scope>NUCLEOTIDE SEQUENCE [LARGE SCALE GENOMIC DNA]</scope>
    <source>
        <strain evidence="9">CBS538.71</strain>
    </source>
</reference>
<evidence type="ECO:0000313" key="8">
    <source>
        <dbReference type="EMBL" id="PPJ54641.1"/>
    </source>
</evidence>
<dbReference type="PROSITE" id="PS00086">
    <property type="entry name" value="CYTOCHROME_P450"/>
    <property type="match status" value="1"/>
</dbReference>
<dbReference type="AlphaFoldDB" id="A0A2S6C4J5"/>
<dbReference type="PRINTS" id="PR00463">
    <property type="entry name" value="EP450I"/>
</dbReference>
<accession>A0A2S6C4J5</accession>
<feature type="transmembrane region" description="Helical" evidence="7">
    <location>
        <begin position="6"/>
        <end position="22"/>
    </location>
</feature>
<keyword evidence="7" id="KW-1133">Transmembrane helix</keyword>
<keyword evidence="7" id="KW-0472">Membrane</keyword>
<dbReference type="SUPFAM" id="SSF48264">
    <property type="entry name" value="Cytochrome P450"/>
    <property type="match status" value="1"/>
</dbReference>
<dbReference type="GO" id="GO:0016705">
    <property type="term" value="F:oxidoreductase activity, acting on paired donors, with incorporation or reduction of molecular oxygen"/>
    <property type="evidence" value="ECO:0007669"/>
    <property type="project" value="InterPro"/>
</dbReference>
<dbReference type="GO" id="GO:0020037">
    <property type="term" value="F:heme binding"/>
    <property type="evidence" value="ECO:0007669"/>
    <property type="project" value="InterPro"/>
</dbReference>
<dbReference type="PRINTS" id="PR00385">
    <property type="entry name" value="P450"/>
</dbReference>
<dbReference type="Proteomes" id="UP000237631">
    <property type="component" value="Unassembled WGS sequence"/>
</dbReference>
<dbReference type="Gene3D" id="1.10.630.10">
    <property type="entry name" value="Cytochrome P450"/>
    <property type="match status" value="1"/>
</dbReference>
<evidence type="ECO:0000256" key="7">
    <source>
        <dbReference type="SAM" id="Phobius"/>
    </source>
</evidence>
<keyword evidence="9" id="KW-1185">Reference proteome</keyword>
<keyword evidence="4 5" id="KW-0408">Iron</keyword>
<evidence type="ECO:0000256" key="6">
    <source>
        <dbReference type="RuleBase" id="RU000461"/>
    </source>
</evidence>
<dbReference type="GO" id="GO:0004497">
    <property type="term" value="F:monooxygenase activity"/>
    <property type="evidence" value="ECO:0007669"/>
    <property type="project" value="UniProtKB-KW"/>
</dbReference>
<keyword evidence="2 5" id="KW-0479">Metal-binding</keyword>
<dbReference type="InterPro" id="IPR036396">
    <property type="entry name" value="Cyt_P450_sf"/>
</dbReference>
<dbReference type="OrthoDB" id="1470350at2759"/>
<keyword evidence="5 6" id="KW-0349">Heme</keyword>
<dbReference type="EMBL" id="PNEN01000559">
    <property type="protein sequence ID" value="PPJ54641.1"/>
    <property type="molecule type" value="Genomic_DNA"/>
</dbReference>
<comment type="similarity">
    <text evidence="1 6">Belongs to the cytochrome P450 family.</text>
</comment>
<evidence type="ECO:0000313" key="9">
    <source>
        <dbReference type="Proteomes" id="UP000237631"/>
    </source>
</evidence>
<evidence type="ECO:0000256" key="2">
    <source>
        <dbReference type="ARBA" id="ARBA00022723"/>
    </source>
</evidence>
<keyword evidence="7" id="KW-0812">Transmembrane</keyword>
<evidence type="ECO:0008006" key="10">
    <source>
        <dbReference type="Google" id="ProtNLM"/>
    </source>
</evidence>
<feature type="binding site" description="axial binding residue" evidence="5">
    <location>
        <position position="447"/>
    </location>
    <ligand>
        <name>heme</name>
        <dbReference type="ChEBI" id="CHEBI:30413"/>
    </ligand>
    <ligandPart>
        <name>Fe</name>
        <dbReference type="ChEBI" id="CHEBI:18248"/>
    </ligandPart>
</feature>
<dbReference type="InterPro" id="IPR050364">
    <property type="entry name" value="Cytochrome_P450_fung"/>
</dbReference>
<dbReference type="InterPro" id="IPR017972">
    <property type="entry name" value="Cyt_P450_CS"/>
</dbReference>
<keyword evidence="6" id="KW-0503">Monooxygenase</keyword>
<sequence>MLLLSPFVWLIASALLVFRLLFSRRSRRPKGTQDLPGPSGLPWIGSVFDLNKGEGGYFWFKFTEWSKQFGPIYQYKTFGKINVVVNTEKMANDLLRERGEFYSSRESLPMASQLLSDGYKALFLPYGGKWRRVRKLQHHVTQVNAANSYQPLQQHESARMVNDLVSNPGEYKTLFRRYASALILRLTYGIEVRTGNEDIVRLVYENQLNVERVSAPGQYLVDVLPILMWLPTWLAPFKQEARAHRTREVNLFSNLVKGVEQDIEAGKAGPSFTRTWLENKEKWALEDLQGVYVLGGLYSAAASTTASLATSWLLMMVLHPEWFQKLQAQIDEVVGPDRLPRYADLPNLPLLRAVAKEVARMRPVTAGGIAHKSTQDDTYNGYFIPKGSIVHPNLWAIHYDPQLYPYPFIFNPNRWLSPDFPTTYKEPLTKYPNMNNFSVFGIGRRLCPGGHIAERSIYILSARMAWACNIGKAADPTTGALITPPEYNYVKALNTEPHPFSFHLECRSEKHREVLQREAKEASEASSSRSK</sequence>
<dbReference type="GO" id="GO:0005506">
    <property type="term" value="F:iron ion binding"/>
    <property type="evidence" value="ECO:0007669"/>
    <property type="project" value="InterPro"/>
</dbReference>